<gene>
    <name evidence="1" type="ORF">LOTGIDRAFT_76955</name>
</gene>
<keyword evidence="2" id="KW-1185">Reference proteome</keyword>
<dbReference type="KEGG" id="lgi:LOTGIDRAFT_76955"/>
<sequence>LNFSDRTRTGAFNVVWPLTLYRNFSGGLFSKIKGKYQQKGVYSTRCSQAVTHPSTNRARRCLTSVIGRELVLSTWYGRR</sequence>
<dbReference type="EMBL" id="KB203083">
    <property type="protein sequence ID" value="ESO86399.1"/>
    <property type="molecule type" value="Genomic_DNA"/>
</dbReference>
<evidence type="ECO:0000313" key="2">
    <source>
        <dbReference type="Proteomes" id="UP000030746"/>
    </source>
</evidence>
<dbReference type="GeneID" id="20252251"/>
<evidence type="ECO:0000313" key="1">
    <source>
        <dbReference type="EMBL" id="ESO86399.1"/>
    </source>
</evidence>
<reference evidence="1 2" key="1">
    <citation type="journal article" date="2013" name="Nature">
        <title>Insights into bilaterian evolution from three spiralian genomes.</title>
        <authorList>
            <person name="Simakov O."/>
            <person name="Marletaz F."/>
            <person name="Cho S.J."/>
            <person name="Edsinger-Gonzales E."/>
            <person name="Havlak P."/>
            <person name="Hellsten U."/>
            <person name="Kuo D.H."/>
            <person name="Larsson T."/>
            <person name="Lv J."/>
            <person name="Arendt D."/>
            <person name="Savage R."/>
            <person name="Osoegawa K."/>
            <person name="de Jong P."/>
            <person name="Grimwood J."/>
            <person name="Chapman J.A."/>
            <person name="Shapiro H."/>
            <person name="Aerts A."/>
            <person name="Otillar R.P."/>
            <person name="Terry A.Y."/>
            <person name="Boore J.L."/>
            <person name="Grigoriev I.V."/>
            <person name="Lindberg D.R."/>
            <person name="Seaver E.C."/>
            <person name="Weisblat D.A."/>
            <person name="Putnam N.H."/>
            <person name="Rokhsar D.S."/>
        </authorList>
    </citation>
    <scope>NUCLEOTIDE SEQUENCE [LARGE SCALE GENOMIC DNA]</scope>
</reference>
<dbReference type="HOGENOM" id="CLU_173730_0_0_1"/>
<organism evidence="1 2">
    <name type="scientific">Lottia gigantea</name>
    <name type="common">Giant owl limpet</name>
    <dbReference type="NCBI Taxonomy" id="225164"/>
    <lineage>
        <taxon>Eukaryota</taxon>
        <taxon>Metazoa</taxon>
        <taxon>Spiralia</taxon>
        <taxon>Lophotrochozoa</taxon>
        <taxon>Mollusca</taxon>
        <taxon>Gastropoda</taxon>
        <taxon>Patellogastropoda</taxon>
        <taxon>Lottioidea</taxon>
        <taxon>Lottiidae</taxon>
        <taxon>Lottia</taxon>
    </lineage>
</organism>
<protein>
    <submittedName>
        <fullName evidence="1">Uncharacterized protein</fullName>
    </submittedName>
</protein>
<dbReference type="AlphaFoldDB" id="V4BDB7"/>
<dbReference type="Proteomes" id="UP000030746">
    <property type="component" value="Unassembled WGS sequence"/>
</dbReference>
<proteinExistence type="predicted"/>
<feature type="non-terminal residue" evidence="1">
    <location>
        <position position="1"/>
    </location>
</feature>
<feature type="non-terminal residue" evidence="1">
    <location>
        <position position="79"/>
    </location>
</feature>
<dbReference type="OrthoDB" id="10058982at2759"/>
<dbReference type="RefSeq" id="XP_009062853.1">
    <property type="nucleotide sequence ID" value="XM_009064605.1"/>
</dbReference>
<name>V4BDB7_LOTGI</name>
<dbReference type="CTD" id="20252251"/>
<accession>V4BDB7</accession>